<accession>A0A1I5N2V0</accession>
<dbReference type="RefSeq" id="WP_090480021.1">
    <property type="nucleotide sequence ID" value="NZ_FOWZ01000002.1"/>
</dbReference>
<gene>
    <name evidence="1" type="ORF">SAMN04488060_1747</name>
</gene>
<dbReference type="Proteomes" id="UP000199331">
    <property type="component" value="Unassembled WGS sequence"/>
</dbReference>
<name>A0A1I5N2V0_9SPHN</name>
<organism evidence="1 2">
    <name type="scientific">Qipengyuania nanhaisediminis</name>
    <dbReference type="NCBI Taxonomy" id="604088"/>
    <lineage>
        <taxon>Bacteria</taxon>
        <taxon>Pseudomonadati</taxon>
        <taxon>Pseudomonadota</taxon>
        <taxon>Alphaproteobacteria</taxon>
        <taxon>Sphingomonadales</taxon>
        <taxon>Erythrobacteraceae</taxon>
        <taxon>Qipengyuania</taxon>
    </lineage>
</organism>
<dbReference type="AlphaFoldDB" id="A0A1I5N2V0"/>
<protein>
    <submittedName>
        <fullName evidence="1">Uncharacterized protein</fullName>
    </submittedName>
</protein>
<sequence length="150" mass="17031">MIGFLAFVLAASAPPPPVPSPEQQPFYLVDFTVTLDGETIVEGSKEVRTGVYATETRTRVFPPACDKGAVEFGYRKITLYVRENGRPEERAGLYFNIEERREVDDHNNDPCEWQRPKDVNHSFHGHVDLERGEEKVVDVGHGALLHIKRR</sequence>
<evidence type="ECO:0000313" key="1">
    <source>
        <dbReference type="EMBL" id="SFP16040.1"/>
    </source>
</evidence>
<dbReference type="EMBL" id="FOWZ01000002">
    <property type="protein sequence ID" value="SFP16040.1"/>
    <property type="molecule type" value="Genomic_DNA"/>
</dbReference>
<dbReference type="STRING" id="604088.SAMN04488060_1747"/>
<proteinExistence type="predicted"/>
<reference evidence="2" key="1">
    <citation type="submission" date="2016-10" db="EMBL/GenBank/DDBJ databases">
        <authorList>
            <person name="Varghese N."/>
            <person name="Submissions S."/>
        </authorList>
    </citation>
    <scope>NUCLEOTIDE SEQUENCE [LARGE SCALE GENOMIC DNA]</scope>
    <source>
        <strain evidence="2">CGMCC 1.7715</strain>
    </source>
</reference>
<evidence type="ECO:0000313" key="2">
    <source>
        <dbReference type="Proteomes" id="UP000199331"/>
    </source>
</evidence>
<keyword evidence="2" id="KW-1185">Reference proteome</keyword>